<keyword evidence="8" id="KW-0694">RNA-binding</keyword>
<evidence type="ECO:0000256" key="5">
    <source>
        <dbReference type="ARBA" id="ARBA00022643"/>
    </source>
</evidence>
<dbReference type="AlphaFoldDB" id="A0A7Y8Y3W4"/>
<feature type="active site" description="Proton donor" evidence="13">
    <location>
        <position position="102"/>
    </location>
</feature>
<dbReference type="EC" id="1.3.1.-" evidence="12"/>
<dbReference type="EMBL" id="JACBJI010000004">
    <property type="protein sequence ID" value="NYA71428.1"/>
    <property type="molecule type" value="Genomic_DNA"/>
</dbReference>
<evidence type="ECO:0000256" key="8">
    <source>
        <dbReference type="ARBA" id="ARBA00022884"/>
    </source>
</evidence>
<keyword evidence="4 12" id="KW-0285">Flavoprotein</keyword>
<dbReference type="InterPro" id="IPR035587">
    <property type="entry name" value="DUS-like_FMN-bd"/>
</dbReference>
<dbReference type="InterPro" id="IPR024036">
    <property type="entry name" value="tRNA-dHydroUridine_Synthase_C"/>
</dbReference>
<evidence type="ECO:0000256" key="12">
    <source>
        <dbReference type="PIRNR" id="PIRNR006621"/>
    </source>
</evidence>
<feature type="binding site" evidence="14">
    <location>
        <position position="141"/>
    </location>
    <ligand>
        <name>FMN</name>
        <dbReference type="ChEBI" id="CHEBI:58210"/>
    </ligand>
</feature>
<comment type="function">
    <text evidence="2 12">Catalyzes the synthesis of 5,6-dihydrouridine (D), a modified base found in the D-loop of most tRNAs, via the reduction of the C5-C6 double bond in target uridines.</text>
</comment>
<evidence type="ECO:0000313" key="16">
    <source>
        <dbReference type="EMBL" id="NYA71428.1"/>
    </source>
</evidence>
<dbReference type="PANTHER" id="PTHR45846:SF1">
    <property type="entry name" value="TRNA-DIHYDROURIDINE(47) SYNTHASE [NAD(P)(+)]-LIKE"/>
    <property type="match status" value="1"/>
</dbReference>
<dbReference type="SUPFAM" id="SSF51395">
    <property type="entry name" value="FMN-linked oxidoreductases"/>
    <property type="match status" value="1"/>
</dbReference>
<evidence type="ECO:0000256" key="6">
    <source>
        <dbReference type="ARBA" id="ARBA00022694"/>
    </source>
</evidence>
<evidence type="ECO:0000256" key="2">
    <source>
        <dbReference type="ARBA" id="ARBA00002790"/>
    </source>
</evidence>
<dbReference type="GO" id="GO:0017150">
    <property type="term" value="F:tRNA dihydrouridine synthase activity"/>
    <property type="evidence" value="ECO:0007669"/>
    <property type="project" value="InterPro"/>
</dbReference>
<name>A0A7Y8Y3W4_9FLAO</name>
<feature type="binding site" evidence="14">
    <location>
        <position position="72"/>
    </location>
    <ligand>
        <name>FMN</name>
        <dbReference type="ChEBI" id="CHEBI:58210"/>
    </ligand>
</feature>
<keyword evidence="5 12" id="KW-0288">FMN</keyword>
<evidence type="ECO:0000256" key="3">
    <source>
        <dbReference type="ARBA" id="ARBA00022555"/>
    </source>
</evidence>
<evidence type="ECO:0000256" key="9">
    <source>
        <dbReference type="ARBA" id="ARBA00023002"/>
    </source>
</evidence>
<dbReference type="Pfam" id="PF01207">
    <property type="entry name" value="Dus"/>
    <property type="match status" value="1"/>
</dbReference>
<comment type="catalytic activity">
    <reaction evidence="11">
        <text>a 5,6-dihydrouridine in tRNA + NAD(+) = a uridine in tRNA + NADH + H(+)</text>
        <dbReference type="Rhea" id="RHEA:54452"/>
        <dbReference type="Rhea" id="RHEA-COMP:13339"/>
        <dbReference type="Rhea" id="RHEA-COMP:13887"/>
        <dbReference type="ChEBI" id="CHEBI:15378"/>
        <dbReference type="ChEBI" id="CHEBI:57540"/>
        <dbReference type="ChEBI" id="CHEBI:57945"/>
        <dbReference type="ChEBI" id="CHEBI:65315"/>
        <dbReference type="ChEBI" id="CHEBI:74443"/>
    </reaction>
</comment>
<evidence type="ECO:0000256" key="10">
    <source>
        <dbReference type="ARBA" id="ARBA00048205"/>
    </source>
</evidence>
<comment type="similarity">
    <text evidence="12">Belongs to the dus family.</text>
</comment>
<dbReference type="InterPro" id="IPR013785">
    <property type="entry name" value="Aldolase_TIM"/>
</dbReference>
<feature type="binding site" evidence="14">
    <location>
        <begin position="228"/>
        <end position="229"/>
    </location>
    <ligand>
        <name>FMN</name>
        <dbReference type="ChEBI" id="CHEBI:58210"/>
    </ligand>
</feature>
<evidence type="ECO:0000256" key="4">
    <source>
        <dbReference type="ARBA" id="ARBA00022630"/>
    </source>
</evidence>
<dbReference type="GO" id="GO:0050660">
    <property type="term" value="F:flavin adenine dinucleotide binding"/>
    <property type="evidence" value="ECO:0007669"/>
    <property type="project" value="InterPro"/>
</dbReference>
<evidence type="ECO:0000259" key="15">
    <source>
        <dbReference type="Pfam" id="PF01207"/>
    </source>
</evidence>
<sequence length="330" mass="37361">MVKIGNIELPEFPLLLAPMEDVSDPPFRRLCKAHGADLMFSEFISSEGLIRDAIKSRQKLDIFDYERPVGIQIFGGDEEAMAMSAKIVEAVNPDLIDINFGCPVKKVVCKGAGAAVLKDIDLMVRLTKAVIDSTNLPVTVKTRLGWDENSINIDEVAERLQDIGVKALSIHGRTRAQLYKGEADWSHIARVKNNPRITMPIFGNGDIDSPEKALEYKNKYGVDGIMIGRAAIGYPWIFNEIKHFLKTGEKLPLPTMQDRIEAARNHLTWAMDWKGDKLGIVETRRHYTNYFKGIANFKEYRQRLVTTDGKEELYKVFDEISDVYSDYEFA</sequence>
<evidence type="ECO:0000256" key="1">
    <source>
        <dbReference type="ARBA" id="ARBA00001917"/>
    </source>
</evidence>
<proteinExistence type="inferred from homology"/>
<dbReference type="Gene3D" id="3.20.20.70">
    <property type="entry name" value="Aldolase class I"/>
    <property type="match status" value="1"/>
</dbReference>
<evidence type="ECO:0000313" key="17">
    <source>
        <dbReference type="Proteomes" id="UP000535020"/>
    </source>
</evidence>
<comment type="cofactor">
    <cofactor evidence="1 12 14">
        <name>FMN</name>
        <dbReference type="ChEBI" id="CHEBI:58210"/>
    </cofactor>
</comment>
<comment type="caution">
    <text evidence="16">The sequence shown here is derived from an EMBL/GenBank/DDBJ whole genome shotgun (WGS) entry which is preliminary data.</text>
</comment>
<dbReference type="PIRSF" id="PIRSF006621">
    <property type="entry name" value="Dus"/>
    <property type="match status" value="1"/>
</dbReference>
<feature type="binding site" evidence="14">
    <location>
        <position position="171"/>
    </location>
    <ligand>
        <name>FMN</name>
        <dbReference type="ChEBI" id="CHEBI:58210"/>
    </ligand>
</feature>
<dbReference type="InterPro" id="IPR018517">
    <property type="entry name" value="tRNA_hU_synthase_CS"/>
</dbReference>
<organism evidence="16 17">
    <name type="scientific">Flavobacterium agri</name>
    <dbReference type="NCBI Taxonomy" id="2743471"/>
    <lineage>
        <taxon>Bacteria</taxon>
        <taxon>Pseudomonadati</taxon>
        <taxon>Bacteroidota</taxon>
        <taxon>Flavobacteriia</taxon>
        <taxon>Flavobacteriales</taxon>
        <taxon>Flavobacteriaceae</taxon>
        <taxon>Flavobacterium</taxon>
    </lineage>
</organism>
<reference evidence="16 17" key="1">
    <citation type="submission" date="2020-07" db="EMBL/GenBank/DDBJ databases">
        <authorList>
            <person name="Sun Q."/>
        </authorList>
    </citation>
    <scope>NUCLEOTIDE SEQUENCE [LARGE SCALE GENOMIC DNA]</scope>
    <source>
        <strain evidence="16 17">MAH-1</strain>
    </source>
</reference>
<dbReference type="RefSeq" id="WP_176006234.1">
    <property type="nucleotide sequence ID" value="NZ_JABWMI010000011.1"/>
</dbReference>
<keyword evidence="6 12" id="KW-0819">tRNA processing</keyword>
<evidence type="ECO:0000256" key="13">
    <source>
        <dbReference type="PIRSR" id="PIRSR006621-1"/>
    </source>
</evidence>
<keyword evidence="17" id="KW-1185">Reference proteome</keyword>
<dbReference type="NCBIfam" id="TIGR00737">
    <property type="entry name" value="nifR3_yhdG"/>
    <property type="match status" value="1"/>
</dbReference>
<feature type="domain" description="DUS-like FMN-binding" evidence="15">
    <location>
        <begin position="15"/>
        <end position="313"/>
    </location>
</feature>
<keyword evidence="3" id="KW-0820">tRNA-binding</keyword>
<dbReference type="InterPro" id="IPR001269">
    <property type="entry name" value="DUS_fam"/>
</dbReference>
<dbReference type="PROSITE" id="PS01136">
    <property type="entry name" value="UPF0034"/>
    <property type="match status" value="1"/>
</dbReference>
<dbReference type="GO" id="GO:0000049">
    <property type="term" value="F:tRNA binding"/>
    <property type="evidence" value="ECO:0007669"/>
    <property type="project" value="UniProtKB-KW"/>
</dbReference>
<evidence type="ECO:0000256" key="11">
    <source>
        <dbReference type="ARBA" id="ARBA00048802"/>
    </source>
</evidence>
<comment type="catalytic activity">
    <reaction evidence="10">
        <text>a 5,6-dihydrouridine in tRNA + NADP(+) = a uridine in tRNA + NADPH + H(+)</text>
        <dbReference type="Rhea" id="RHEA:23624"/>
        <dbReference type="Rhea" id="RHEA-COMP:13339"/>
        <dbReference type="Rhea" id="RHEA-COMP:13887"/>
        <dbReference type="ChEBI" id="CHEBI:15378"/>
        <dbReference type="ChEBI" id="CHEBI:57783"/>
        <dbReference type="ChEBI" id="CHEBI:58349"/>
        <dbReference type="ChEBI" id="CHEBI:65315"/>
        <dbReference type="ChEBI" id="CHEBI:74443"/>
    </reaction>
</comment>
<keyword evidence="14" id="KW-0547">Nucleotide-binding</keyword>
<evidence type="ECO:0000256" key="14">
    <source>
        <dbReference type="PIRSR" id="PIRSR006621-2"/>
    </source>
</evidence>
<accession>A0A7Y8Y3W4</accession>
<dbReference type="Gene3D" id="1.10.1200.80">
    <property type="entry name" value="Putative flavin oxidoreducatase, domain 2"/>
    <property type="match status" value="1"/>
</dbReference>
<evidence type="ECO:0000256" key="7">
    <source>
        <dbReference type="ARBA" id="ARBA00022857"/>
    </source>
</evidence>
<dbReference type="CDD" id="cd02801">
    <property type="entry name" value="DUS_like_FMN"/>
    <property type="match status" value="1"/>
</dbReference>
<dbReference type="PANTHER" id="PTHR45846">
    <property type="entry name" value="TRNA-DIHYDROURIDINE(47) SYNTHASE [NAD(P)(+)]-LIKE"/>
    <property type="match status" value="1"/>
</dbReference>
<keyword evidence="7" id="KW-0521">NADP</keyword>
<gene>
    <name evidence="16" type="primary">dusB</name>
    <name evidence="16" type="ORF">HZF10_10880</name>
</gene>
<dbReference type="InterPro" id="IPR004652">
    <property type="entry name" value="DusB-like"/>
</dbReference>
<keyword evidence="9 12" id="KW-0560">Oxidoreductase</keyword>
<protein>
    <recommendedName>
        <fullName evidence="12">tRNA-dihydrouridine synthase</fullName>
        <ecNumber evidence="12">1.3.1.-</ecNumber>
    </recommendedName>
</protein>
<dbReference type="Proteomes" id="UP000535020">
    <property type="component" value="Unassembled WGS sequence"/>
</dbReference>